<dbReference type="InterPro" id="IPR019411">
    <property type="entry name" value="MMM1_dom"/>
</dbReference>
<keyword evidence="1" id="KW-0813">Transport</keyword>
<dbReference type="InterPro" id="IPR031468">
    <property type="entry name" value="SMP_LBD"/>
</dbReference>
<dbReference type="GO" id="GO:0008289">
    <property type="term" value="F:lipid binding"/>
    <property type="evidence" value="ECO:0007669"/>
    <property type="project" value="UniProtKB-KW"/>
</dbReference>
<evidence type="ECO:0000313" key="11">
    <source>
        <dbReference type="EMBL" id="KAJ3567361.1"/>
    </source>
</evidence>
<dbReference type="InterPro" id="IPR027537">
    <property type="entry name" value="Mmm1"/>
</dbReference>
<protein>
    <recommendedName>
        <fullName evidence="8">Maintenance of mitochondrial morphology protein 1</fullName>
    </recommendedName>
</protein>
<dbReference type="HAMAP" id="MF_03103">
    <property type="entry name" value="Mmm1"/>
    <property type="match status" value="1"/>
</dbReference>
<dbReference type="GO" id="GO:0045040">
    <property type="term" value="P:protein insertion into mitochondrial outer membrane"/>
    <property type="evidence" value="ECO:0007669"/>
    <property type="project" value="UniProtKB-UniRule"/>
</dbReference>
<name>A0AAD5YQ16_9AGAR</name>
<keyword evidence="12" id="KW-1185">Reference proteome</keyword>
<dbReference type="PANTHER" id="PTHR13466:SF0">
    <property type="entry name" value="SMP-LTD DOMAIN-CONTAINING PROTEIN"/>
    <property type="match status" value="1"/>
</dbReference>
<keyword evidence="2 8" id="KW-0812">Transmembrane</keyword>
<comment type="similarity">
    <text evidence="8">Belongs to the MMM1 family.</text>
</comment>
<dbReference type="GO" id="GO:0032865">
    <property type="term" value="C:ERMES complex"/>
    <property type="evidence" value="ECO:0007669"/>
    <property type="project" value="UniProtKB-UniRule"/>
</dbReference>
<feature type="topological domain" description="Lumenal" evidence="8">
    <location>
        <begin position="1"/>
        <end position="16"/>
    </location>
</feature>
<dbReference type="Pfam" id="PF10296">
    <property type="entry name" value="MMM1"/>
    <property type="match status" value="2"/>
</dbReference>
<comment type="subunit">
    <text evidence="8">Homodimer. Component of the ER-mitochondria encounter structure (ERMES) or MDM complex, composed of MMM1, MDM10, MDM12 and MDM34. A MMM1 homodimer associates with one molecule of MDM12 on each side in a pairwise head-to-tail manner, and the SMP-LTD domains of MMM1 and MDM12 generate a continuous hydrophobic tunnel for phospholipid trafficking.</text>
</comment>
<dbReference type="GO" id="GO:1990456">
    <property type="term" value="P:mitochondrion-endoplasmic reticulum membrane tethering"/>
    <property type="evidence" value="ECO:0007669"/>
    <property type="project" value="TreeGrafter"/>
</dbReference>
<organism evidence="11 12">
    <name type="scientific">Leucocoprinus birnbaumii</name>
    <dbReference type="NCBI Taxonomy" id="56174"/>
    <lineage>
        <taxon>Eukaryota</taxon>
        <taxon>Fungi</taxon>
        <taxon>Dikarya</taxon>
        <taxon>Basidiomycota</taxon>
        <taxon>Agaricomycotina</taxon>
        <taxon>Agaricomycetes</taxon>
        <taxon>Agaricomycetidae</taxon>
        <taxon>Agaricales</taxon>
        <taxon>Agaricineae</taxon>
        <taxon>Agaricaceae</taxon>
        <taxon>Leucocoprinus</taxon>
    </lineage>
</organism>
<reference evidence="11" key="1">
    <citation type="submission" date="2022-07" db="EMBL/GenBank/DDBJ databases">
        <title>Genome Sequence of Leucocoprinus birnbaumii.</title>
        <authorList>
            <person name="Buettner E."/>
        </authorList>
    </citation>
    <scope>NUCLEOTIDE SEQUENCE</scope>
    <source>
        <strain evidence="11">VT141</strain>
    </source>
</reference>
<evidence type="ECO:0000256" key="4">
    <source>
        <dbReference type="ARBA" id="ARBA00022989"/>
    </source>
</evidence>
<keyword evidence="3 8" id="KW-0256">Endoplasmic reticulum</keyword>
<evidence type="ECO:0000256" key="9">
    <source>
        <dbReference type="SAM" id="Phobius"/>
    </source>
</evidence>
<dbReference type="GO" id="GO:0005789">
    <property type="term" value="C:endoplasmic reticulum membrane"/>
    <property type="evidence" value="ECO:0007669"/>
    <property type="project" value="UniProtKB-SubCell"/>
</dbReference>
<dbReference type="Proteomes" id="UP001213000">
    <property type="component" value="Unassembled WGS sequence"/>
</dbReference>
<dbReference type="CDD" id="cd21671">
    <property type="entry name" value="SMP_Mmm1"/>
    <property type="match status" value="1"/>
</dbReference>
<keyword evidence="4 8" id="KW-1133">Transmembrane helix</keyword>
<comment type="caution">
    <text evidence="11">The sequence shown here is derived from an EMBL/GenBank/DDBJ whole genome shotgun (WGS) entry which is preliminary data.</text>
</comment>
<keyword evidence="7 8" id="KW-0472">Membrane</keyword>
<comment type="function">
    <text evidence="8">Component of the ERMES/MDM complex, which serves as a molecular tether to connect the endoplasmic reticulum (ER) and mitochondria. Components of this complex are involved in the control of mitochondrial shape and protein biogenesis, and function in nonvesicular lipid trafficking between the ER and mitochondria. The MDM12-MMM1 subcomplex functions in the major beta-barrel assembly pathway that is responsible for biogenesis of all outer membrane beta-barrel proteins, and acts in a late step after the SAM complex. The MDM10-MDM12-MMM1 subcomplex further acts in the TOM40-specific pathway after the action of the MDM12-MMM1 complex. Essential for establishing and maintaining the structure of mitochondria and maintenance of mtDNA nucleoids.</text>
</comment>
<evidence type="ECO:0000256" key="1">
    <source>
        <dbReference type="ARBA" id="ARBA00022448"/>
    </source>
</evidence>
<evidence type="ECO:0000256" key="6">
    <source>
        <dbReference type="ARBA" id="ARBA00023121"/>
    </source>
</evidence>
<evidence type="ECO:0000259" key="10">
    <source>
        <dbReference type="PROSITE" id="PS51847"/>
    </source>
</evidence>
<evidence type="ECO:0000256" key="5">
    <source>
        <dbReference type="ARBA" id="ARBA00023055"/>
    </source>
</evidence>
<dbReference type="AlphaFoldDB" id="A0AAD5YQ16"/>
<sequence length="300" mass="33740">MTNNYLFTFKPTFTQGLIIGQLSILVLVGLVLRFLFLDSTQYPFETSSYHPRVDNDLLVRKRKLDAAMAEERPPGEENQGAESADWFNVLSKQVVDIYRLKLRDDLPGLEGDEVARRKIEEFANRIRPPGFLDDIKIHSIDLGVSAPRLFNARHKHPAEDTPTEIEFDATYTDTVSLSLSTSYLFNYPMASFARLPISLTISLSQFKSVISVIPPTPNSHPPVLTLSISPNFVLDLTTTSLMGSRAKLANVPKLHELIQHQVRRVLASRATWKFVLPGLGTVAEVREKVKKEFDEETASS</sequence>
<gene>
    <name evidence="8" type="primary">MMM1</name>
    <name evidence="11" type="ORF">NP233_g6411</name>
</gene>
<evidence type="ECO:0000313" key="12">
    <source>
        <dbReference type="Proteomes" id="UP001213000"/>
    </source>
</evidence>
<feature type="transmembrane region" description="Helical" evidence="9">
    <location>
        <begin position="12"/>
        <end position="36"/>
    </location>
</feature>
<accession>A0AAD5YQ16</accession>
<keyword evidence="5" id="KW-0445">Lipid transport</keyword>
<evidence type="ECO:0000256" key="2">
    <source>
        <dbReference type="ARBA" id="ARBA00022692"/>
    </source>
</evidence>
<evidence type="ECO:0000256" key="8">
    <source>
        <dbReference type="HAMAP-Rule" id="MF_03103"/>
    </source>
</evidence>
<feature type="topological domain" description="Cytoplasmic" evidence="8">
    <location>
        <begin position="38"/>
        <end position="300"/>
    </location>
</feature>
<dbReference type="EMBL" id="JANIEX010000418">
    <property type="protein sequence ID" value="KAJ3567361.1"/>
    <property type="molecule type" value="Genomic_DNA"/>
</dbReference>
<feature type="domain" description="SMP-LTD" evidence="10">
    <location>
        <begin position="80"/>
        <end position="285"/>
    </location>
</feature>
<comment type="subcellular location">
    <subcellularLocation>
        <location evidence="8">Endoplasmic reticulum membrane</location>
        <topology evidence="8">Single-pass type I membrane protein</topology>
    </subcellularLocation>
    <text evidence="8">The ERMES/MDM complex localizes to a few discrete foci (around 10 per single cell), that represent mitochondria-endoplasmic reticulum junctions. These foci are often found next to mtDNA nucleoids.</text>
</comment>
<evidence type="ECO:0000256" key="3">
    <source>
        <dbReference type="ARBA" id="ARBA00022824"/>
    </source>
</evidence>
<dbReference type="GO" id="GO:0015914">
    <property type="term" value="P:phospholipid transport"/>
    <property type="evidence" value="ECO:0007669"/>
    <property type="project" value="TreeGrafter"/>
</dbReference>
<dbReference type="PROSITE" id="PS51847">
    <property type="entry name" value="SMP"/>
    <property type="match status" value="1"/>
</dbReference>
<dbReference type="PANTHER" id="PTHR13466">
    <property type="entry name" value="TEX2 PROTEIN-RELATED"/>
    <property type="match status" value="1"/>
</dbReference>
<proteinExistence type="inferred from homology"/>
<keyword evidence="6" id="KW-0446">Lipid-binding</keyword>
<evidence type="ECO:0000256" key="7">
    <source>
        <dbReference type="ARBA" id="ARBA00023136"/>
    </source>
</evidence>